<dbReference type="STRING" id="123899.SAMEA3906487_03901"/>
<dbReference type="Gene3D" id="1.10.260.40">
    <property type="entry name" value="lambda repressor-like DNA-binding domains"/>
    <property type="match status" value="1"/>
</dbReference>
<accession>A0A157STY4</accession>
<dbReference type="InterPro" id="IPR010982">
    <property type="entry name" value="Lambda_DNA-bd_dom_sf"/>
</dbReference>
<protein>
    <submittedName>
        <fullName evidence="2">Uncharacterized protein</fullName>
    </submittedName>
</protein>
<dbReference type="AlphaFoldDB" id="A0A157STY4"/>
<reference evidence="2 3" key="1">
    <citation type="submission" date="2016-04" db="EMBL/GenBank/DDBJ databases">
        <authorList>
            <consortium name="Pathogen Informatics"/>
        </authorList>
    </citation>
    <scope>NUCLEOTIDE SEQUENCE [LARGE SCALE GENOMIC DNA]</scope>
    <source>
        <strain evidence="2 3">H044680328</strain>
    </source>
</reference>
<organism evidence="2 3">
    <name type="scientific">Bordetella trematum</name>
    <dbReference type="NCBI Taxonomy" id="123899"/>
    <lineage>
        <taxon>Bacteria</taxon>
        <taxon>Pseudomonadati</taxon>
        <taxon>Pseudomonadota</taxon>
        <taxon>Betaproteobacteria</taxon>
        <taxon>Burkholderiales</taxon>
        <taxon>Alcaligenaceae</taxon>
        <taxon>Bordetella</taxon>
    </lineage>
</organism>
<evidence type="ECO:0000313" key="3">
    <source>
        <dbReference type="Proteomes" id="UP000076825"/>
    </source>
</evidence>
<dbReference type="Proteomes" id="UP000076825">
    <property type="component" value="Chromosome 1"/>
</dbReference>
<gene>
    <name evidence="2" type="ORF">SAMEA3906487_03901</name>
</gene>
<dbReference type="OrthoDB" id="8613254at2"/>
<evidence type="ECO:0000313" key="2">
    <source>
        <dbReference type="EMBL" id="SAI73918.1"/>
    </source>
</evidence>
<feature type="region of interest" description="Disordered" evidence="1">
    <location>
        <begin position="48"/>
        <end position="71"/>
    </location>
</feature>
<keyword evidence="3" id="KW-1185">Reference proteome</keyword>
<sequence length="71" mass="8114">MNATQIIEIMGGRARVMKLTGLTKGRISQWAKEDHIPKAWMLAFHRMKPRQIPSPAVERPKKPTPQEQSHA</sequence>
<name>A0A157STY4_9BORD</name>
<dbReference type="RefSeq" id="WP_063492434.1">
    <property type="nucleotide sequence ID" value="NZ_CP016340.1"/>
</dbReference>
<proteinExistence type="predicted"/>
<evidence type="ECO:0000256" key="1">
    <source>
        <dbReference type="SAM" id="MobiDB-lite"/>
    </source>
</evidence>
<dbReference type="EMBL" id="LT546645">
    <property type="protein sequence ID" value="SAI73918.1"/>
    <property type="molecule type" value="Genomic_DNA"/>
</dbReference>
<dbReference type="KEGG" id="btrm:SAMEA390648703901"/>
<dbReference type="GO" id="GO:0003677">
    <property type="term" value="F:DNA binding"/>
    <property type="evidence" value="ECO:0007669"/>
    <property type="project" value="InterPro"/>
</dbReference>
<dbReference type="GeneID" id="56588872"/>
<dbReference type="PATRIC" id="fig|123899.6.peg.3900"/>